<keyword evidence="3" id="KW-1185">Reference proteome</keyword>
<dbReference type="Proteomes" id="UP001432322">
    <property type="component" value="Unassembled WGS sequence"/>
</dbReference>
<feature type="non-terminal residue" evidence="2">
    <location>
        <position position="1"/>
    </location>
</feature>
<feature type="transmembrane region" description="Helical" evidence="1">
    <location>
        <begin position="97"/>
        <end position="126"/>
    </location>
</feature>
<feature type="transmembrane region" description="Helical" evidence="1">
    <location>
        <begin position="132"/>
        <end position="155"/>
    </location>
</feature>
<feature type="transmembrane region" description="Helical" evidence="1">
    <location>
        <begin position="52"/>
        <end position="77"/>
    </location>
</feature>
<dbReference type="PANTHER" id="PTHR45907:SF16">
    <property type="entry name" value="SERPENTINE RECEPTOR, CLASS J"/>
    <property type="match status" value="1"/>
</dbReference>
<name>A0AAV5VR48_9BILA</name>
<keyword evidence="1" id="KW-0472">Membrane</keyword>
<accession>A0AAV5VR48</accession>
<dbReference type="AlphaFoldDB" id="A0AAV5VR48"/>
<organism evidence="2 3">
    <name type="scientific">Pristionchus fissidentatus</name>
    <dbReference type="NCBI Taxonomy" id="1538716"/>
    <lineage>
        <taxon>Eukaryota</taxon>
        <taxon>Metazoa</taxon>
        <taxon>Ecdysozoa</taxon>
        <taxon>Nematoda</taxon>
        <taxon>Chromadorea</taxon>
        <taxon>Rhabditida</taxon>
        <taxon>Rhabditina</taxon>
        <taxon>Diplogasteromorpha</taxon>
        <taxon>Diplogasteroidea</taxon>
        <taxon>Neodiplogasteridae</taxon>
        <taxon>Pristionchus</taxon>
    </lineage>
</organism>
<feature type="non-terminal residue" evidence="2">
    <location>
        <position position="175"/>
    </location>
</feature>
<dbReference type="InterPro" id="IPR019428">
    <property type="entry name" value="7TM_GPCR_serpentine_rcpt_Str"/>
</dbReference>
<comment type="caution">
    <text evidence="2">The sequence shown here is derived from an EMBL/GenBank/DDBJ whole genome shotgun (WGS) entry which is preliminary data.</text>
</comment>
<dbReference type="EMBL" id="BTSY01000004">
    <property type="protein sequence ID" value="GMT22147.1"/>
    <property type="molecule type" value="Genomic_DNA"/>
</dbReference>
<protein>
    <recommendedName>
        <fullName evidence="4">G protein-coupled receptor</fullName>
    </recommendedName>
</protein>
<evidence type="ECO:0000256" key="1">
    <source>
        <dbReference type="SAM" id="Phobius"/>
    </source>
</evidence>
<dbReference type="Pfam" id="PF10326">
    <property type="entry name" value="7TM_GPCR_Str"/>
    <property type="match status" value="1"/>
</dbReference>
<evidence type="ECO:0008006" key="4">
    <source>
        <dbReference type="Google" id="ProtNLM"/>
    </source>
</evidence>
<reference evidence="2" key="1">
    <citation type="submission" date="2023-10" db="EMBL/GenBank/DDBJ databases">
        <title>Genome assembly of Pristionchus species.</title>
        <authorList>
            <person name="Yoshida K."/>
            <person name="Sommer R.J."/>
        </authorList>
    </citation>
    <scope>NUCLEOTIDE SEQUENCE</scope>
    <source>
        <strain evidence="2">RS5133</strain>
    </source>
</reference>
<keyword evidence="1" id="KW-0812">Transmembrane</keyword>
<proteinExistence type="predicted"/>
<dbReference type="PANTHER" id="PTHR45907">
    <property type="entry name" value="SERPENTINE RECEPTOR, CLASS J"/>
    <property type="match status" value="1"/>
</dbReference>
<dbReference type="SUPFAM" id="SSF81321">
    <property type="entry name" value="Family A G protein-coupled receptor-like"/>
    <property type="match status" value="1"/>
</dbReference>
<sequence length="175" mass="19834">YCICVFGATGDIDEIGTINARREYHRRYGRNLTDGYIIMDHWRDGLFNLRPALVVLSLDSLLFLCILLAASLGLRTLHCISHAITLSAYSRYLQHKLLIMLIVQTALPVVLVYIPYFCILTIPYLGIPDHGLTAGCTAFNSGFPTWDALVIIFFMKDYRDALGKLFRMGLRREAT</sequence>
<keyword evidence="1" id="KW-1133">Transmembrane helix</keyword>
<dbReference type="InterPro" id="IPR019423">
    <property type="entry name" value="7TM_GPCR_serpentine_rcpt_Srj"/>
</dbReference>
<gene>
    <name evidence="2" type="ORF">PFISCL1PPCAC_13444</name>
</gene>
<evidence type="ECO:0000313" key="3">
    <source>
        <dbReference type="Proteomes" id="UP001432322"/>
    </source>
</evidence>
<evidence type="ECO:0000313" key="2">
    <source>
        <dbReference type="EMBL" id="GMT22147.1"/>
    </source>
</evidence>